<dbReference type="EMBL" id="JAUSUL010000005">
    <property type="protein sequence ID" value="MDQ0317351.1"/>
    <property type="molecule type" value="Genomic_DNA"/>
</dbReference>
<reference evidence="1" key="1">
    <citation type="submission" date="2023-07" db="EMBL/GenBank/DDBJ databases">
        <title>Genomic Encyclopedia of Type Strains, Phase IV (KMG-IV): sequencing the most valuable type-strain genomes for metagenomic binning, comparative biology and taxonomic classification.</title>
        <authorList>
            <person name="Goeker M."/>
        </authorList>
    </citation>
    <scope>NUCLEOTIDE SEQUENCE</scope>
    <source>
        <strain evidence="1">DSM 21202</strain>
    </source>
</reference>
<name>A0AAE4ATJ7_9HYPH</name>
<organism evidence="1 2">
    <name type="scientific">Amorphus orientalis</name>
    <dbReference type="NCBI Taxonomy" id="649198"/>
    <lineage>
        <taxon>Bacteria</taxon>
        <taxon>Pseudomonadati</taxon>
        <taxon>Pseudomonadota</taxon>
        <taxon>Alphaproteobacteria</taxon>
        <taxon>Hyphomicrobiales</taxon>
        <taxon>Amorphaceae</taxon>
        <taxon>Amorphus</taxon>
    </lineage>
</organism>
<evidence type="ECO:0000313" key="1">
    <source>
        <dbReference type="EMBL" id="MDQ0317351.1"/>
    </source>
</evidence>
<dbReference type="Proteomes" id="UP001229244">
    <property type="component" value="Unassembled WGS sequence"/>
</dbReference>
<dbReference type="AlphaFoldDB" id="A0AAE4ATJ7"/>
<dbReference type="RefSeq" id="WP_306887268.1">
    <property type="nucleotide sequence ID" value="NZ_JAUSUL010000005.1"/>
</dbReference>
<protein>
    <submittedName>
        <fullName evidence="1">Uncharacterized protein</fullName>
    </submittedName>
</protein>
<keyword evidence="2" id="KW-1185">Reference proteome</keyword>
<proteinExistence type="predicted"/>
<accession>A0AAE4ATJ7</accession>
<evidence type="ECO:0000313" key="2">
    <source>
        <dbReference type="Proteomes" id="UP001229244"/>
    </source>
</evidence>
<comment type="caution">
    <text evidence="1">The sequence shown here is derived from an EMBL/GenBank/DDBJ whole genome shotgun (WGS) entry which is preliminary data.</text>
</comment>
<gene>
    <name evidence="1" type="ORF">J2S73_003835</name>
</gene>
<sequence length="73" mass="7825">MFQLCAAWGQVALTLEGGAPTEAEWRCLDRLFGNVLRYIEDTGGVSASAMGLAGFYYVDDSPVAVNENHRAAA</sequence>